<comment type="caution">
    <text evidence="2">The sequence shown here is derived from an EMBL/GenBank/DDBJ whole genome shotgun (WGS) entry which is preliminary data.</text>
</comment>
<dbReference type="SUPFAM" id="SSF103196">
    <property type="entry name" value="Roadblock/LC7 domain"/>
    <property type="match status" value="1"/>
</dbReference>
<organism evidence="2">
    <name type="scientific">marine sediment metagenome</name>
    <dbReference type="NCBI Taxonomy" id="412755"/>
    <lineage>
        <taxon>unclassified sequences</taxon>
        <taxon>metagenomes</taxon>
        <taxon>ecological metagenomes</taxon>
    </lineage>
</organism>
<proteinExistence type="predicted"/>
<gene>
    <name evidence="2" type="ORF">S01H4_29503</name>
</gene>
<feature type="domain" description="Roadblock/LAMTOR2" evidence="1">
    <location>
        <begin position="111"/>
        <end position="201"/>
    </location>
</feature>
<accession>X1C8Q0</accession>
<sequence length="229" mass="25109">EKRDFNLKEIPKISEIDGPSIKEGRPTSILQEIPPQPFSLQSIPLTYNKKQSSQVQNIQSPKREEISSAMTNAMQALTKNLSSKKKPMRTLPESLKTQQEIKYEEISSNNLDEILKNISRLDKNIEASAIINPDGVILSSALSGRVNNSLFASIGKTLSVLGNDIVNALNTGALKSVTINGTHGKFSLSPIVSDVLLLILSGPKVKAGIIHLAVSLFKKKFKSYTEKKK</sequence>
<evidence type="ECO:0000313" key="2">
    <source>
        <dbReference type="EMBL" id="GAG80781.1"/>
    </source>
</evidence>
<dbReference type="Gene3D" id="3.30.450.30">
    <property type="entry name" value="Dynein light chain 2a, cytoplasmic"/>
    <property type="match status" value="1"/>
</dbReference>
<dbReference type="InterPro" id="IPR004942">
    <property type="entry name" value="Roadblock/LAMTOR2_dom"/>
</dbReference>
<reference evidence="2" key="1">
    <citation type="journal article" date="2014" name="Front. Microbiol.">
        <title>High frequency of phylogenetically diverse reductive dehalogenase-homologous genes in deep subseafloor sedimentary metagenomes.</title>
        <authorList>
            <person name="Kawai M."/>
            <person name="Futagami T."/>
            <person name="Toyoda A."/>
            <person name="Takaki Y."/>
            <person name="Nishi S."/>
            <person name="Hori S."/>
            <person name="Arai W."/>
            <person name="Tsubouchi T."/>
            <person name="Morono Y."/>
            <person name="Uchiyama I."/>
            <person name="Ito T."/>
            <person name="Fujiyama A."/>
            <person name="Inagaki F."/>
            <person name="Takami H."/>
        </authorList>
    </citation>
    <scope>NUCLEOTIDE SEQUENCE</scope>
    <source>
        <strain evidence="2">Expedition CK06-06</strain>
    </source>
</reference>
<name>X1C8Q0_9ZZZZ</name>
<dbReference type="AlphaFoldDB" id="X1C8Q0"/>
<dbReference type="EMBL" id="BART01015152">
    <property type="protein sequence ID" value="GAG80781.1"/>
    <property type="molecule type" value="Genomic_DNA"/>
</dbReference>
<feature type="non-terminal residue" evidence="2">
    <location>
        <position position="1"/>
    </location>
</feature>
<dbReference type="SMART" id="SM00960">
    <property type="entry name" value="Robl_LC7"/>
    <property type="match status" value="1"/>
</dbReference>
<evidence type="ECO:0000259" key="1">
    <source>
        <dbReference type="SMART" id="SM00960"/>
    </source>
</evidence>
<protein>
    <recommendedName>
        <fullName evidence="1">Roadblock/LAMTOR2 domain-containing protein</fullName>
    </recommendedName>
</protein>